<sequence length="102" mass="12101">MGRGGKREKKRKWKMNSKSRKRYSRWQLLSKLRLMSFKTEGRSRWCCRSRNEERGTAESCELVRSGANGDSDPGLDMRSCKCFFFLLLLLFLLLFYFLISSE</sequence>
<accession>A0A2T4ARS3</accession>
<evidence type="ECO:0000313" key="3">
    <source>
        <dbReference type="EMBL" id="PTB59771.1"/>
    </source>
</evidence>
<dbReference type="Proteomes" id="UP000241690">
    <property type="component" value="Unassembled WGS sequence"/>
</dbReference>
<keyword evidence="4" id="KW-1185">Reference proteome</keyword>
<dbReference type="RefSeq" id="XP_024779448.1">
    <property type="nucleotide sequence ID" value="XM_024914252.1"/>
</dbReference>
<keyword evidence="2" id="KW-1133">Transmembrane helix</keyword>
<dbReference type="GeneID" id="36622817"/>
<feature type="transmembrane region" description="Helical" evidence="2">
    <location>
        <begin position="82"/>
        <end position="99"/>
    </location>
</feature>
<gene>
    <name evidence="3" type="ORF">M431DRAFT_314570</name>
</gene>
<organism evidence="3 4">
    <name type="scientific">Trichoderma harzianum CBS 226.95</name>
    <dbReference type="NCBI Taxonomy" id="983964"/>
    <lineage>
        <taxon>Eukaryota</taxon>
        <taxon>Fungi</taxon>
        <taxon>Dikarya</taxon>
        <taxon>Ascomycota</taxon>
        <taxon>Pezizomycotina</taxon>
        <taxon>Sordariomycetes</taxon>
        <taxon>Hypocreomycetidae</taxon>
        <taxon>Hypocreales</taxon>
        <taxon>Hypocreaceae</taxon>
        <taxon>Trichoderma</taxon>
    </lineage>
</organism>
<keyword evidence="2" id="KW-0812">Transmembrane</keyword>
<dbReference type="AlphaFoldDB" id="A0A2T4ARS3"/>
<protein>
    <submittedName>
        <fullName evidence="3">Uncharacterized protein</fullName>
    </submittedName>
</protein>
<evidence type="ECO:0000256" key="2">
    <source>
        <dbReference type="SAM" id="Phobius"/>
    </source>
</evidence>
<evidence type="ECO:0000313" key="4">
    <source>
        <dbReference type="Proteomes" id="UP000241690"/>
    </source>
</evidence>
<name>A0A2T4ARS3_TRIHA</name>
<dbReference type="EMBL" id="KZ679676">
    <property type="protein sequence ID" value="PTB59771.1"/>
    <property type="molecule type" value="Genomic_DNA"/>
</dbReference>
<keyword evidence="2" id="KW-0472">Membrane</keyword>
<feature type="region of interest" description="Disordered" evidence="1">
    <location>
        <begin position="1"/>
        <end position="20"/>
    </location>
</feature>
<proteinExistence type="predicted"/>
<evidence type="ECO:0000256" key="1">
    <source>
        <dbReference type="SAM" id="MobiDB-lite"/>
    </source>
</evidence>
<reference evidence="3 4" key="1">
    <citation type="submission" date="2016-07" db="EMBL/GenBank/DDBJ databases">
        <title>Multiple horizontal gene transfer events from other fungi enriched the ability of initially mycotrophic Trichoderma (Ascomycota) to feed on dead plant biomass.</title>
        <authorList>
            <consortium name="DOE Joint Genome Institute"/>
            <person name="Aerts A."/>
            <person name="Atanasova L."/>
            <person name="Chenthamara K."/>
            <person name="Zhang J."/>
            <person name="Grujic M."/>
            <person name="Henrissat B."/>
            <person name="Kuo A."/>
            <person name="Salamov A."/>
            <person name="Lipzen A."/>
            <person name="Labutti K."/>
            <person name="Barry K."/>
            <person name="Miao Y."/>
            <person name="Rahimi M.J."/>
            <person name="Shen Q."/>
            <person name="Grigoriev I.V."/>
            <person name="Kubicek C.P."/>
            <person name="Druzhinina I.S."/>
        </authorList>
    </citation>
    <scope>NUCLEOTIDE SEQUENCE [LARGE SCALE GENOMIC DNA]</scope>
    <source>
        <strain evidence="3 4">CBS 226.95</strain>
    </source>
</reference>